<feature type="compositionally biased region" description="Basic and acidic residues" evidence="4">
    <location>
        <begin position="127"/>
        <end position="153"/>
    </location>
</feature>
<dbReference type="EMBL" id="NEVH01005920">
    <property type="protein sequence ID" value="PNF38109.1"/>
    <property type="molecule type" value="Genomic_DNA"/>
</dbReference>
<dbReference type="STRING" id="105785.A0A2J7RB97"/>
<feature type="compositionally biased region" description="Basic and acidic residues" evidence="4">
    <location>
        <begin position="478"/>
        <end position="512"/>
    </location>
</feature>
<reference evidence="5 6" key="1">
    <citation type="submission" date="2017-12" db="EMBL/GenBank/DDBJ databases">
        <title>Hemimetabolous genomes reveal molecular basis of termite eusociality.</title>
        <authorList>
            <person name="Harrison M.C."/>
            <person name="Jongepier E."/>
            <person name="Robertson H.M."/>
            <person name="Arning N."/>
            <person name="Bitard-Feildel T."/>
            <person name="Chao H."/>
            <person name="Childers C.P."/>
            <person name="Dinh H."/>
            <person name="Doddapaneni H."/>
            <person name="Dugan S."/>
            <person name="Gowin J."/>
            <person name="Greiner C."/>
            <person name="Han Y."/>
            <person name="Hu H."/>
            <person name="Hughes D.S.T."/>
            <person name="Huylmans A.-K."/>
            <person name="Kemena C."/>
            <person name="Kremer L.P.M."/>
            <person name="Lee S.L."/>
            <person name="Lopez-Ezquerra A."/>
            <person name="Mallet L."/>
            <person name="Monroy-Kuhn J.M."/>
            <person name="Moser A."/>
            <person name="Murali S.C."/>
            <person name="Muzny D.M."/>
            <person name="Otani S."/>
            <person name="Piulachs M.-D."/>
            <person name="Poelchau M."/>
            <person name="Qu J."/>
            <person name="Schaub F."/>
            <person name="Wada-Katsumata A."/>
            <person name="Worley K.C."/>
            <person name="Xie Q."/>
            <person name="Ylla G."/>
            <person name="Poulsen M."/>
            <person name="Gibbs R.A."/>
            <person name="Schal C."/>
            <person name="Richards S."/>
            <person name="Belles X."/>
            <person name="Korb J."/>
            <person name="Bornberg-Bauer E."/>
        </authorList>
    </citation>
    <scope>NUCLEOTIDE SEQUENCE [LARGE SCALE GENOMIC DNA]</scope>
    <source>
        <tissue evidence="5">Whole body</tissue>
    </source>
</reference>
<dbReference type="InterPro" id="IPR018609">
    <property type="entry name" value="Bud13"/>
</dbReference>
<dbReference type="AlphaFoldDB" id="A0A2J7RB97"/>
<comment type="similarity">
    <text evidence="1">Belongs to the CWC26 family.</text>
</comment>
<evidence type="ECO:0000256" key="2">
    <source>
        <dbReference type="ARBA" id="ARBA00014454"/>
    </source>
</evidence>
<keyword evidence="3" id="KW-0175">Coiled coil</keyword>
<accession>A0A2J7RB97</accession>
<dbReference type="Pfam" id="PF09736">
    <property type="entry name" value="Bud13"/>
    <property type="match status" value="1"/>
</dbReference>
<evidence type="ECO:0000256" key="3">
    <source>
        <dbReference type="SAM" id="Coils"/>
    </source>
</evidence>
<feature type="compositionally biased region" description="Basic and acidic residues" evidence="4">
    <location>
        <begin position="333"/>
        <end position="343"/>
    </location>
</feature>
<gene>
    <name evidence="5" type="primary">Bud13</name>
    <name evidence="5" type="ORF">B7P43_G15357</name>
</gene>
<dbReference type="GO" id="GO:0000398">
    <property type="term" value="P:mRNA splicing, via spliceosome"/>
    <property type="evidence" value="ECO:0007669"/>
    <property type="project" value="TreeGrafter"/>
</dbReference>
<protein>
    <recommendedName>
        <fullName evidence="2">BUD13 homolog</fullName>
    </recommendedName>
</protein>
<feature type="compositionally biased region" description="Basic and acidic residues" evidence="4">
    <location>
        <begin position="380"/>
        <end position="392"/>
    </location>
</feature>
<proteinExistence type="inferred from homology"/>
<evidence type="ECO:0000313" key="6">
    <source>
        <dbReference type="Proteomes" id="UP000235965"/>
    </source>
</evidence>
<dbReference type="InParanoid" id="A0A2J7RB97"/>
<feature type="compositionally biased region" description="Basic and acidic residues" evidence="4">
    <location>
        <begin position="314"/>
        <end position="323"/>
    </location>
</feature>
<evidence type="ECO:0000256" key="1">
    <source>
        <dbReference type="ARBA" id="ARBA00011069"/>
    </source>
</evidence>
<feature type="compositionally biased region" description="Basic and acidic residues" evidence="4">
    <location>
        <begin position="224"/>
        <end position="242"/>
    </location>
</feature>
<evidence type="ECO:0000313" key="5">
    <source>
        <dbReference type="EMBL" id="PNF38109.1"/>
    </source>
</evidence>
<comment type="caution">
    <text evidence="5">The sequence shown here is derived from an EMBL/GenBank/DDBJ whole genome shotgun (WGS) entry which is preliminary data.</text>
</comment>
<dbReference type="InterPro" id="IPR051112">
    <property type="entry name" value="CWC26_splicing_factor"/>
</dbReference>
<evidence type="ECO:0000256" key="4">
    <source>
        <dbReference type="SAM" id="MobiDB-lite"/>
    </source>
</evidence>
<dbReference type="GO" id="GO:0005684">
    <property type="term" value="C:U2-type spliceosomal complex"/>
    <property type="evidence" value="ECO:0007669"/>
    <property type="project" value="TreeGrafter"/>
</dbReference>
<dbReference type="PANTHER" id="PTHR31809">
    <property type="entry name" value="BUD13 HOMOLOG"/>
    <property type="match status" value="1"/>
</dbReference>
<organism evidence="5 6">
    <name type="scientific">Cryptotermes secundus</name>
    <dbReference type="NCBI Taxonomy" id="105785"/>
    <lineage>
        <taxon>Eukaryota</taxon>
        <taxon>Metazoa</taxon>
        <taxon>Ecdysozoa</taxon>
        <taxon>Arthropoda</taxon>
        <taxon>Hexapoda</taxon>
        <taxon>Insecta</taxon>
        <taxon>Pterygota</taxon>
        <taxon>Neoptera</taxon>
        <taxon>Polyneoptera</taxon>
        <taxon>Dictyoptera</taxon>
        <taxon>Blattodea</taxon>
        <taxon>Blattoidea</taxon>
        <taxon>Termitoidae</taxon>
        <taxon>Kalotermitidae</taxon>
        <taxon>Cryptotermitinae</taxon>
        <taxon>Cryptotermes</taxon>
    </lineage>
</organism>
<dbReference type="PANTHER" id="PTHR31809:SF0">
    <property type="entry name" value="BUD13 HOMOLOG"/>
    <property type="match status" value="1"/>
</dbReference>
<dbReference type="Proteomes" id="UP000235965">
    <property type="component" value="Unassembled WGS sequence"/>
</dbReference>
<feature type="compositionally biased region" description="Low complexity" evidence="4">
    <location>
        <begin position="368"/>
        <end position="379"/>
    </location>
</feature>
<feature type="region of interest" description="Disordered" evidence="4">
    <location>
        <begin position="119"/>
        <end position="512"/>
    </location>
</feature>
<dbReference type="FunCoup" id="A0A2J7RB97">
    <property type="interactions" value="142"/>
</dbReference>
<dbReference type="GO" id="GO:0070274">
    <property type="term" value="C:RES complex"/>
    <property type="evidence" value="ECO:0007669"/>
    <property type="project" value="TreeGrafter"/>
</dbReference>
<feature type="coiled-coil region" evidence="3">
    <location>
        <begin position="554"/>
        <end position="612"/>
    </location>
</feature>
<feature type="compositionally biased region" description="Polar residues" evidence="4">
    <location>
        <begin position="458"/>
        <end position="468"/>
    </location>
</feature>
<dbReference type="GO" id="GO:0003723">
    <property type="term" value="F:RNA binding"/>
    <property type="evidence" value="ECO:0007669"/>
    <property type="project" value="TreeGrafter"/>
</dbReference>
<name>A0A2J7RB97_9NEOP</name>
<keyword evidence="6" id="KW-1185">Reference proteome</keyword>
<dbReference type="OrthoDB" id="6022at2759"/>
<sequence length="707" mass="80785">MAVSQLSQKDYLKKYFSSNAEDKRKRKKKKLSKTTHERFRVVDDDIDLKNMRPLDEGELDLYHLSEDAPQIAGIIDERPEYMRTLEEFRGTRKWRIMSDENGAEDIKVTAVGNVDKQVVTGSLRNHGKSDLSPQRRCDSAKESKKASNKHPDSESSPMRKCQGDSDASPPRKSRIRSESDISPPRKLQMKGKNRKENDSDSSPPWKHKNGPAFSPKSSDSEVSPLRKEKSKRDLSPVRRSKGDTSLSAVRRSNCDMDLSPVRKSKHDSNLSPARKGKHEAGKPTSTQRSTKHGISSPRKNKYHSDSSPPRKSRKSEGYDETHLRNSRKHGGKTNRDQRRRSDSDTSPPRKIPRHYGSPSLQSRKDSSRASSSLKTSRNSDSSHHGTARKYEQHGSLPVRSKQGGFKESNKQNKDCSLVMESVSPSRHHNRSESPVSKGRHQSLPDSPPRKSGGRAHSENSFSDNSPQRISKRSRNSPKKSDSEGRGKVENKNVHQDRRDKMKGKMEKTLDGKKAGLQVAGELRQEISDFKRREDDLFALMGDEISGKGAVVVVRDRTTGKCRNLEEEAKQKQEQDEKMAQRKEKYAKWGKGLKQVEEQKENLQQALHEISKPLARYADDKDLEQHLRNQEREGDPMLEYIRSKKTEEKTKSKLKYQGTFLPNRFGIPPGHRWDGVDRSNGYERQWFERQSSRRAVEEEAYKWSTSDM</sequence>